<evidence type="ECO:0000313" key="2">
    <source>
        <dbReference type="Proteomes" id="UP000029493"/>
    </source>
</evidence>
<dbReference type="AlphaFoldDB" id="A0A089WPM6"/>
<evidence type="ECO:0000313" key="1">
    <source>
        <dbReference type="EMBL" id="AIR91225.1"/>
    </source>
</evidence>
<gene>
    <name evidence="1" type="ORF">LK03_18990</name>
</gene>
<dbReference type="RefSeq" id="WP_038413975.1">
    <property type="nucleotide sequence ID" value="NZ_CP009455.1"/>
</dbReference>
<dbReference type="KEGG" id="psw:LK03_18990"/>
<protein>
    <submittedName>
        <fullName evidence="1">Uncharacterized protein</fullName>
    </submittedName>
</protein>
<sequence length="172" mass="18596">MTPPPAPHTAETAIAPITDIALEDITEAANHVDLWLRQLSDNHLTLATLKQAAEYIPIANNIMAAVDAVGDIIALAEREQNDPLDWVSLGINLIGIIPIPPALAFARKSLRPTLHLVRQQLKATPRAPLGNGLVTVLAGHMNATILGELENFVTQARARRSSWRSQAASKIF</sequence>
<dbReference type="Proteomes" id="UP000029493">
    <property type="component" value="Chromosome"/>
</dbReference>
<dbReference type="EMBL" id="CP009455">
    <property type="protein sequence ID" value="AIR91225.1"/>
    <property type="molecule type" value="Genomic_DNA"/>
</dbReference>
<name>A0A089WPM6_9PSED</name>
<proteinExistence type="predicted"/>
<accession>A0A089WPM6</accession>
<dbReference type="eggNOG" id="COG3209">
    <property type="taxonomic scope" value="Bacteria"/>
</dbReference>
<reference evidence="1 2" key="1">
    <citation type="submission" date="2014-09" db="EMBL/GenBank/DDBJ databases">
        <authorList>
            <person name="Chan K.-G."/>
        </authorList>
    </citation>
    <scope>NUCLEOTIDE SEQUENCE [LARGE SCALE GENOMIC DNA]</scope>
    <source>
        <strain evidence="1 2">ND07</strain>
    </source>
</reference>
<keyword evidence="2" id="KW-1185">Reference proteome</keyword>
<organism evidence="1 2">
    <name type="scientific">Pseudomonas cremoricolorata</name>
    <dbReference type="NCBI Taxonomy" id="157783"/>
    <lineage>
        <taxon>Bacteria</taxon>
        <taxon>Pseudomonadati</taxon>
        <taxon>Pseudomonadota</taxon>
        <taxon>Gammaproteobacteria</taxon>
        <taxon>Pseudomonadales</taxon>
        <taxon>Pseudomonadaceae</taxon>
        <taxon>Pseudomonas</taxon>
    </lineage>
</organism>
<dbReference type="CDD" id="cd20743">
    <property type="entry name" value="FIX_RhsA-like"/>
    <property type="match status" value="1"/>
</dbReference>